<dbReference type="SUPFAM" id="SSF54826">
    <property type="entry name" value="Enolase N-terminal domain-like"/>
    <property type="match status" value="1"/>
</dbReference>
<dbReference type="Pfam" id="PF13378">
    <property type="entry name" value="MR_MLE_C"/>
    <property type="match status" value="1"/>
</dbReference>
<evidence type="ECO:0000259" key="2">
    <source>
        <dbReference type="SMART" id="SM00922"/>
    </source>
</evidence>
<dbReference type="STRING" id="648782.SAMN04488554_3119"/>
<dbReference type="Gene3D" id="3.20.20.120">
    <property type="entry name" value="Enolase-like C-terminal domain"/>
    <property type="match status" value="1"/>
</dbReference>
<dbReference type="InterPro" id="IPR029017">
    <property type="entry name" value="Enolase-like_N"/>
</dbReference>
<dbReference type="InterPro" id="IPR013342">
    <property type="entry name" value="Mandelate_racemase_C"/>
</dbReference>
<dbReference type="SFLD" id="SFLDG00179">
    <property type="entry name" value="mandelate_racemase"/>
    <property type="match status" value="1"/>
</dbReference>
<proteinExistence type="predicted"/>
<name>A0A1H5M537_9MICO</name>
<dbReference type="InterPro" id="IPR018110">
    <property type="entry name" value="Mandel_Rmase/mucon_lact_enz_CS"/>
</dbReference>
<dbReference type="InterPro" id="IPR036849">
    <property type="entry name" value="Enolase-like_C_sf"/>
</dbReference>
<dbReference type="SUPFAM" id="SSF51604">
    <property type="entry name" value="Enolase C-terminal domain-like"/>
    <property type="match status" value="1"/>
</dbReference>
<dbReference type="AlphaFoldDB" id="A0A1H5M537"/>
<dbReference type="CDD" id="cd03316">
    <property type="entry name" value="MR_like"/>
    <property type="match status" value="1"/>
</dbReference>
<dbReference type="InterPro" id="IPR034593">
    <property type="entry name" value="DgoD-like"/>
</dbReference>
<dbReference type="GO" id="GO:0009063">
    <property type="term" value="P:amino acid catabolic process"/>
    <property type="evidence" value="ECO:0007669"/>
    <property type="project" value="InterPro"/>
</dbReference>
<dbReference type="RefSeq" id="WP_089773960.1">
    <property type="nucleotide sequence ID" value="NZ_FNTX01000002.1"/>
</dbReference>
<dbReference type="PANTHER" id="PTHR48080:SF2">
    <property type="entry name" value="D-GALACTONATE DEHYDRATASE"/>
    <property type="match status" value="1"/>
</dbReference>
<reference evidence="4" key="1">
    <citation type="submission" date="2016-10" db="EMBL/GenBank/DDBJ databases">
        <authorList>
            <person name="Varghese N."/>
            <person name="Submissions S."/>
        </authorList>
    </citation>
    <scope>NUCLEOTIDE SEQUENCE [LARGE SCALE GENOMIC DNA]</scope>
    <source>
        <strain evidence="4">DSM 21368</strain>
    </source>
</reference>
<dbReference type="EMBL" id="FNTX01000002">
    <property type="protein sequence ID" value="SEE83608.1"/>
    <property type="molecule type" value="Genomic_DNA"/>
</dbReference>
<dbReference type="InterPro" id="IPR013341">
    <property type="entry name" value="Mandelate_racemase_N_dom"/>
</dbReference>
<evidence type="ECO:0000313" key="3">
    <source>
        <dbReference type="EMBL" id="SEE83608.1"/>
    </source>
</evidence>
<protein>
    <submittedName>
        <fullName evidence="3">L-alanine-DL-glutamate epimerase</fullName>
    </submittedName>
</protein>
<dbReference type="InterPro" id="IPR029065">
    <property type="entry name" value="Enolase_C-like"/>
</dbReference>
<dbReference type="GO" id="GO:0016829">
    <property type="term" value="F:lyase activity"/>
    <property type="evidence" value="ECO:0007669"/>
    <property type="project" value="UniProtKB-KW"/>
</dbReference>
<organism evidence="3 4">
    <name type="scientific">Ruania alba</name>
    <dbReference type="NCBI Taxonomy" id="648782"/>
    <lineage>
        <taxon>Bacteria</taxon>
        <taxon>Bacillati</taxon>
        <taxon>Actinomycetota</taxon>
        <taxon>Actinomycetes</taxon>
        <taxon>Micrococcales</taxon>
        <taxon>Ruaniaceae</taxon>
        <taxon>Ruania</taxon>
    </lineage>
</organism>
<accession>A0A1H5M537</accession>
<dbReference type="Gene3D" id="3.30.390.10">
    <property type="entry name" value="Enolase-like, N-terminal domain"/>
    <property type="match status" value="1"/>
</dbReference>
<evidence type="ECO:0000256" key="1">
    <source>
        <dbReference type="ARBA" id="ARBA00023239"/>
    </source>
</evidence>
<feature type="domain" description="Mandelate racemase/muconate lactonizing enzyme C-terminal" evidence="2">
    <location>
        <begin position="162"/>
        <end position="270"/>
    </location>
</feature>
<dbReference type="PANTHER" id="PTHR48080">
    <property type="entry name" value="D-GALACTONATE DEHYDRATASE-RELATED"/>
    <property type="match status" value="1"/>
</dbReference>
<keyword evidence="1" id="KW-0456">Lyase</keyword>
<dbReference type="Pfam" id="PF02746">
    <property type="entry name" value="MR_MLE_N"/>
    <property type="match status" value="1"/>
</dbReference>
<dbReference type="SMART" id="SM00922">
    <property type="entry name" value="MR_MLE"/>
    <property type="match status" value="1"/>
</dbReference>
<gene>
    <name evidence="3" type="ORF">SAMN04488554_3119</name>
</gene>
<evidence type="ECO:0000313" key="4">
    <source>
        <dbReference type="Proteomes" id="UP000199220"/>
    </source>
</evidence>
<dbReference type="PROSITE" id="PS00908">
    <property type="entry name" value="MR_MLE_1"/>
    <property type="match status" value="1"/>
</dbReference>
<dbReference type="Proteomes" id="UP000199220">
    <property type="component" value="Unassembled WGS sequence"/>
</dbReference>
<sequence length="408" mass="45178">MTITKIETITQAPGCPQPNLIFVIVHTADGLVGHGETYYAPNTVEAFIHEQSSHLLLGADESRIEYLWRLQFDLACRFGSRGAEIRAISAIDVALWDIAGQRAGVPIYQLLGGTTLEKLPVYNTCGGPSYGSGGPGRANRTPYVRSDSPDPRDDLWFAMYEAGVLAQDLLDDGFTAMKVWPFDPISQRVDGGRLISKSDLREGVRPLEQIRHAVGDGIEIMLEGHGYWQLAPAISIAKAVEEFQLAWLEDLTLARNVSELRRLRESTSTPVSASEFLMTRWDYLPVLEQRACDYIMIDPTWTGGITESKKIATMADGFGLPITMHDCTGPFTLLAGMHLLANAPNGMYQEVVRAFLRYRYSQWVDWLPDVSDGSLNLPERPGIGAVLDPGLGQRSGYTLRSSLFEPKR</sequence>
<dbReference type="OrthoDB" id="9802699at2"/>
<keyword evidence="4" id="KW-1185">Reference proteome</keyword>
<dbReference type="SFLD" id="SFLDS00001">
    <property type="entry name" value="Enolase"/>
    <property type="match status" value="1"/>
</dbReference>